<organism evidence="7 8">
    <name type="scientific">Cecembia lonarensis (strain CCUG 58316 / KCTC 22772 / LW9)</name>
    <dbReference type="NCBI Taxonomy" id="1225176"/>
    <lineage>
        <taxon>Bacteria</taxon>
        <taxon>Pseudomonadati</taxon>
        <taxon>Bacteroidota</taxon>
        <taxon>Cytophagia</taxon>
        <taxon>Cytophagales</taxon>
        <taxon>Cyclobacteriaceae</taxon>
        <taxon>Cecembia</taxon>
    </lineage>
</organism>
<dbReference type="InterPro" id="IPR002797">
    <property type="entry name" value="Polysacc_synth"/>
</dbReference>
<dbReference type="Pfam" id="PF01943">
    <property type="entry name" value="Polysacc_synt"/>
    <property type="match status" value="1"/>
</dbReference>
<protein>
    <submittedName>
        <fullName evidence="7">MATE efflux family protein</fullName>
    </submittedName>
</protein>
<dbReference type="GO" id="GO:0005886">
    <property type="term" value="C:plasma membrane"/>
    <property type="evidence" value="ECO:0007669"/>
    <property type="project" value="UniProtKB-SubCell"/>
</dbReference>
<evidence type="ECO:0000313" key="7">
    <source>
        <dbReference type="EMBL" id="EKB48328.1"/>
    </source>
</evidence>
<dbReference type="PANTHER" id="PTHR30250">
    <property type="entry name" value="PST FAMILY PREDICTED COLANIC ACID TRANSPORTER"/>
    <property type="match status" value="1"/>
</dbReference>
<dbReference type="PANTHER" id="PTHR30250:SF11">
    <property type="entry name" value="O-ANTIGEN TRANSPORTER-RELATED"/>
    <property type="match status" value="1"/>
</dbReference>
<feature type="transmembrane region" description="Helical" evidence="6">
    <location>
        <begin position="39"/>
        <end position="59"/>
    </location>
</feature>
<reference evidence="7 8" key="1">
    <citation type="journal article" date="2012" name="J. Bacteriol.">
        <title>Draft Genome Sequence of Cecembia lonarensis Strain LW9T, Isolated from Lonar Lake, a Haloalkaline Lake in India.</title>
        <authorList>
            <person name="Shivaji S."/>
            <person name="Ara S."/>
            <person name="Singh A."/>
            <person name="Pinnaka A.K."/>
        </authorList>
    </citation>
    <scope>NUCLEOTIDE SEQUENCE [LARGE SCALE GENOMIC DNA]</scope>
    <source>
        <strain evidence="7 8">LW9</strain>
    </source>
</reference>
<dbReference type="OrthoDB" id="8482265at2"/>
<feature type="transmembrane region" description="Helical" evidence="6">
    <location>
        <begin position="109"/>
        <end position="135"/>
    </location>
</feature>
<evidence type="ECO:0000256" key="3">
    <source>
        <dbReference type="ARBA" id="ARBA00022692"/>
    </source>
</evidence>
<name>K1LDB0_CECL9</name>
<evidence type="ECO:0000256" key="5">
    <source>
        <dbReference type="ARBA" id="ARBA00023136"/>
    </source>
</evidence>
<comment type="subcellular location">
    <subcellularLocation>
        <location evidence="1">Cell membrane</location>
        <topology evidence="1">Multi-pass membrane protein</topology>
    </subcellularLocation>
</comment>
<feature type="transmembrane region" description="Helical" evidence="6">
    <location>
        <begin position="244"/>
        <end position="268"/>
    </location>
</feature>
<feature type="transmembrane region" description="Helical" evidence="6">
    <location>
        <begin position="200"/>
        <end position="224"/>
    </location>
</feature>
<feature type="transmembrane region" description="Helical" evidence="6">
    <location>
        <begin position="80"/>
        <end position="103"/>
    </location>
</feature>
<feature type="transmembrane region" description="Helical" evidence="6">
    <location>
        <begin position="170"/>
        <end position="188"/>
    </location>
</feature>
<feature type="transmembrane region" description="Helical" evidence="6">
    <location>
        <begin position="12"/>
        <end position="33"/>
    </location>
</feature>
<dbReference type="PATRIC" id="fig|1225176.3.peg.3253"/>
<feature type="transmembrane region" description="Helical" evidence="6">
    <location>
        <begin position="352"/>
        <end position="374"/>
    </location>
</feature>
<feature type="transmembrane region" description="Helical" evidence="6">
    <location>
        <begin position="289"/>
        <end position="311"/>
    </location>
</feature>
<feature type="transmembrane region" description="Helical" evidence="6">
    <location>
        <begin position="380"/>
        <end position="399"/>
    </location>
</feature>
<keyword evidence="3 6" id="KW-0812">Transmembrane</keyword>
<dbReference type="EMBL" id="AMGM01000057">
    <property type="protein sequence ID" value="EKB48328.1"/>
    <property type="molecule type" value="Genomic_DNA"/>
</dbReference>
<keyword evidence="8" id="KW-1185">Reference proteome</keyword>
<feature type="transmembrane region" description="Helical" evidence="6">
    <location>
        <begin position="317"/>
        <end position="340"/>
    </location>
</feature>
<comment type="caution">
    <text evidence="7">The sequence shown here is derived from an EMBL/GenBank/DDBJ whole genome shotgun (WGS) entry which is preliminary data.</text>
</comment>
<gene>
    <name evidence="7" type="ORF">B879_03059</name>
</gene>
<dbReference type="AlphaFoldDB" id="K1LDB0"/>
<proteinExistence type="predicted"/>
<keyword evidence="5 6" id="KW-0472">Membrane</keyword>
<sequence length="427" mass="47790">MRTFLQDLLSVGSSKFIIIIFGLLTSIVTARLLGPEGNGIIAGLTVYPSLFMSIGSLGIRQSTTYYIGKNIFSEDNIKSAITQIWFFTSIFSVFSCYFLIQYLNSYNEFLILTVLALIPIPFSLFNTYNSGLFLGKNDIKTFNKINWIPHLIIFISTIIFVIIIKLEVRGAMIAQFSGPLIMFFLLLFKNKFLKYFSLKFDLNLIFNLLKLGSIYALSLLVINLNYKIDIILLGKLSSAFELGIYTKGAGIIQYLWQIPMFLSTIVFARSAVSKNDLEFSLKVSQLLRITIVLIGSGSLMLFLLSDFIIIGMYGDNFIGSISVLNLLVPGVLLMTFFKVMNMDLAGKGKPWISLKAMVPSLIINIILNVLLIPIKGSDGAALASTISYSLSGLLFLHFYSKEVRIPIKKILAFAKSDFDVFLNFSKK</sequence>
<accession>K1LDB0</accession>
<keyword evidence="4 6" id="KW-1133">Transmembrane helix</keyword>
<dbReference type="InterPro" id="IPR050833">
    <property type="entry name" value="Poly_Biosynth_Transport"/>
</dbReference>
<dbReference type="RefSeq" id="WP_009186079.1">
    <property type="nucleotide sequence ID" value="NZ_AMGM01000057.1"/>
</dbReference>
<evidence type="ECO:0000256" key="6">
    <source>
        <dbReference type="SAM" id="Phobius"/>
    </source>
</evidence>
<evidence type="ECO:0000256" key="1">
    <source>
        <dbReference type="ARBA" id="ARBA00004651"/>
    </source>
</evidence>
<evidence type="ECO:0000313" key="8">
    <source>
        <dbReference type="Proteomes" id="UP000004478"/>
    </source>
</evidence>
<feature type="transmembrane region" description="Helical" evidence="6">
    <location>
        <begin position="147"/>
        <end position="164"/>
    </location>
</feature>
<evidence type="ECO:0000256" key="4">
    <source>
        <dbReference type="ARBA" id="ARBA00022989"/>
    </source>
</evidence>
<dbReference type="Proteomes" id="UP000004478">
    <property type="component" value="Unassembled WGS sequence"/>
</dbReference>
<evidence type="ECO:0000256" key="2">
    <source>
        <dbReference type="ARBA" id="ARBA00022475"/>
    </source>
</evidence>
<keyword evidence="2" id="KW-1003">Cell membrane</keyword>